<organism evidence="2 3">
    <name type="scientific">Kibdelosporangium banguiense</name>
    <dbReference type="NCBI Taxonomy" id="1365924"/>
    <lineage>
        <taxon>Bacteria</taxon>
        <taxon>Bacillati</taxon>
        <taxon>Actinomycetota</taxon>
        <taxon>Actinomycetes</taxon>
        <taxon>Pseudonocardiales</taxon>
        <taxon>Pseudonocardiaceae</taxon>
        <taxon>Kibdelosporangium</taxon>
    </lineage>
</organism>
<dbReference type="RefSeq" id="WP_209639271.1">
    <property type="nucleotide sequence ID" value="NZ_JAGINW010000001.1"/>
</dbReference>
<comment type="caution">
    <text evidence="2">The sequence shown here is derived from an EMBL/GenBank/DDBJ whole genome shotgun (WGS) entry which is preliminary data.</text>
</comment>
<dbReference type="Pfam" id="PF14226">
    <property type="entry name" value="DIOX_N"/>
    <property type="match status" value="1"/>
</dbReference>
<keyword evidence="3" id="KW-1185">Reference proteome</keyword>
<gene>
    <name evidence="2" type="ORF">JOF56_003609</name>
</gene>
<feature type="domain" description="Non-haem dioxygenase N-terminal" evidence="1">
    <location>
        <begin position="18"/>
        <end position="114"/>
    </location>
</feature>
<evidence type="ECO:0000259" key="1">
    <source>
        <dbReference type="Pfam" id="PF14226"/>
    </source>
</evidence>
<proteinExistence type="predicted"/>
<evidence type="ECO:0000313" key="3">
    <source>
        <dbReference type="Proteomes" id="UP001519332"/>
    </source>
</evidence>
<protein>
    <submittedName>
        <fullName evidence="2">Isopenicillin N synthase-like dioxygenase</fullName>
    </submittedName>
</protein>
<dbReference type="Proteomes" id="UP001519332">
    <property type="component" value="Unassembled WGS sequence"/>
</dbReference>
<sequence>MTDLRTFGLPDYVEGTDSDVRLGHELVKTWRADGLFRISCDRWQARKVEDAFEASRRFFTLPDDIKTRCVSDLTYAGYSAADGVETFTICQDIPREDVRVGAQWPCHGPVPWPSIEYRRAMRTFLDELARIGERLLHLIAIGLELPDFETFTALAEDGWHHLLTQQIPANRSGDISSHGLLVITLHEGAVLVSPGEILEFLTGGALVATPLEVVVGEGEQQVMTYFHEPSFDSGMRPVVEPATGYIHYGSHFTGVFMRRYPDRMTTHRIAVEDRLSILASLSKRASVGA</sequence>
<name>A0ABS4TFS7_9PSEU</name>
<accession>A0ABS4TFS7</accession>
<reference evidence="2 3" key="1">
    <citation type="submission" date="2021-03" db="EMBL/GenBank/DDBJ databases">
        <title>Sequencing the genomes of 1000 actinobacteria strains.</title>
        <authorList>
            <person name="Klenk H.-P."/>
        </authorList>
    </citation>
    <scope>NUCLEOTIDE SEQUENCE [LARGE SCALE GENOMIC DNA]</scope>
    <source>
        <strain evidence="2 3">DSM 46670</strain>
    </source>
</reference>
<dbReference type="EMBL" id="JAGINW010000001">
    <property type="protein sequence ID" value="MBP2323224.1"/>
    <property type="molecule type" value="Genomic_DNA"/>
</dbReference>
<dbReference type="SUPFAM" id="SSF51197">
    <property type="entry name" value="Clavaminate synthase-like"/>
    <property type="match status" value="1"/>
</dbReference>
<dbReference type="InterPro" id="IPR026992">
    <property type="entry name" value="DIOX_N"/>
</dbReference>
<dbReference type="Gene3D" id="2.60.120.330">
    <property type="entry name" value="B-lactam Antibiotic, Isopenicillin N Synthase, Chain"/>
    <property type="match status" value="2"/>
</dbReference>
<evidence type="ECO:0000313" key="2">
    <source>
        <dbReference type="EMBL" id="MBP2323224.1"/>
    </source>
</evidence>
<dbReference type="InterPro" id="IPR027443">
    <property type="entry name" value="IPNS-like_sf"/>
</dbReference>